<feature type="region of interest" description="Disordered" evidence="9">
    <location>
        <begin position="1"/>
        <end position="46"/>
    </location>
</feature>
<dbReference type="Pfam" id="PF05236">
    <property type="entry name" value="TAF4"/>
    <property type="match status" value="1"/>
</dbReference>
<evidence type="ECO:0000256" key="5">
    <source>
        <dbReference type="ARBA" id="ARBA00023163"/>
    </source>
</evidence>
<dbReference type="EMBL" id="JABXXO010000006">
    <property type="protein sequence ID" value="KAF7775651.1"/>
    <property type="molecule type" value="Genomic_DNA"/>
</dbReference>
<evidence type="ECO:0000256" key="1">
    <source>
        <dbReference type="ARBA" id="ARBA00004123"/>
    </source>
</evidence>
<proteinExistence type="inferred from homology"/>
<evidence type="ECO:0000256" key="7">
    <source>
        <dbReference type="ARBA" id="ARBA00025346"/>
    </source>
</evidence>
<dbReference type="PANTHER" id="PTHR15138:SF14">
    <property type="entry name" value="TRANSCRIPTION INITIATION FACTOR TFIID SUBUNIT 4"/>
    <property type="match status" value="1"/>
</dbReference>
<evidence type="ECO:0000256" key="2">
    <source>
        <dbReference type="ARBA" id="ARBA00006178"/>
    </source>
</evidence>
<keyword evidence="5" id="KW-0804">Transcription</keyword>
<dbReference type="CDD" id="cd08045">
    <property type="entry name" value="HFD_TAF4"/>
    <property type="match status" value="1"/>
</dbReference>
<dbReference type="GO" id="GO:0003677">
    <property type="term" value="F:DNA binding"/>
    <property type="evidence" value="ECO:0007669"/>
    <property type="project" value="TreeGrafter"/>
</dbReference>
<feature type="compositionally biased region" description="Gly residues" evidence="9">
    <location>
        <begin position="288"/>
        <end position="298"/>
    </location>
</feature>
<keyword evidence="6" id="KW-0539">Nucleus</keyword>
<comment type="function">
    <text evidence="7">Functions as a component of the DNA-binding general transcription factor complex TFIID. Binding of TFIID to a promoter (with or without TATA element) is the initial step in pre-initiation complex (PIC) formation. TFIID plays a key role in the regulation of gene expression by RNA polymerase II through different activities such as transcription activator interaction, core promoter recognition and selectivity, TFIIA and TFIIB interaction, chromatin modification (histone acetylation by TAF1), facilitation of DNA opening and initiation of transcription.</text>
</comment>
<keyword evidence="4" id="KW-0805">Transcription regulation</keyword>
<dbReference type="Proteomes" id="UP000629468">
    <property type="component" value="Unassembled WGS sequence"/>
</dbReference>
<evidence type="ECO:0000256" key="3">
    <source>
        <dbReference type="ARBA" id="ARBA00017306"/>
    </source>
</evidence>
<evidence type="ECO:0000256" key="9">
    <source>
        <dbReference type="SAM" id="MobiDB-lite"/>
    </source>
</evidence>
<organism evidence="11 12">
    <name type="scientific">Agaricus bisporus var. burnettii</name>
    <dbReference type="NCBI Taxonomy" id="192524"/>
    <lineage>
        <taxon>Eukaryota</taxon>
        <taxon>Fungi</taxon>
        <taxon>Dikarya</taxon>
        <taxon>Basidiomycota</taxon>
        <taxon>Agaricomycotina</taxon>
        <taxon>Agaricomycetes</taxon>
        <taxon>Agaricomycetidae</taxon>
        <taxon>Agaricales</taxon>
        <taxon>Agaricineae</taxon>
        <taxon>Agaricaceae</taxon>
        <taxon>Agaricus</taxon>
    </lineage>
</organism>
<dbReference type="InterPro" id="IPR007900">
    <property type="entry name" value="TAF4_C"/>
</dbReference>
<evidence type="ECO:0000313" key="12">
    <source>
        <dbReference type="Proteomes" id="UP000629468"/>
    </source>
</evidence>
<feature type="compositionally biased region" description="Low complexity" evidence="9">
    <location>
        <begin position="17"/>
        <end position="44"/>
    </location>
</feature>
<name>A0A8H7KGW1_AGABI</name>
<evidence type="ECO:0000256" key="6">
    <source>
        <dbReference type="ARBA" id="ARBA00023242"/>
    </source>
</evidence>
<comment type="subcellular location">
    <subcellularLocation>
        <location evidence="1">Nucleus</location>
    </subcellularLocation>
</comment>
<comment type="caution">
    <text evidence="11">The sequence shown here is derived from an EMBL/GenBank/DDBJ whole genome shotgun (WGS) entry which is preliminary data.</text>
</comment>
<comment type="similarity">
    <text evidence="2">Belongs to the TAF4 family.</text>
</comment>
<dbReference type="PANTHER" id="PTHR15138">
    <property type="entry name" value="TRANSCRIPTION INITIATION FACTOR TFIID SUBUNIT 4"/>
    <property type="match status" value="1"/>
</dbReference>
<feature type="region of interest" description="Disordered" evidence="9">
    <location>
        <begin position="923"/>
        <end position="950"/>
    </location>
</feature>
<dbReference type="GO" id="GO:0006367">
    <property type="term" value="P:transcription initiation at RNA polymerase II promoter"/>
    <property type="evidence" value="ECO:0007669"/>
    <property type="project" value="TreeGrafter"/>
</dbReference>
<evidence type="ECO:0000259" key="10">
    <source>
        <dbReference type="Pfam" id="PF05236"/>
    </source>
</evidence>
<dbReference type="GO" id="GO:0016251">
    <property type="term" value="F:RNA polymerase II general transcription initiation factor activity"/>
    <property type="evidence" value="ECO:0007669"/>
    <property type="project" value="TreeGrafter"/>
</dbReference>
<accession>A0A8H7KGW1</accession>
<reference evidence="11 12" key="1">
    <citation type="journal article" name="Sci. Rep.">
        <title>Telomere-to-telomere assembled and centromere annotated genomes of the two main subspecies of the button mushroom Agaricus bisporus reveal especially polymorphic chromosome ends.</title>
        <authorList>
            <person name="Sonnenberg A.S.M."/>
            <person name="Sedaghat-Telgerd N."/>
            <person name="Lavrijssen B."/>
            <person name="Ohm R.A."/>
            <person name="Hendrickx P.M."/>
            <person name="Scholtmeijer K."/>
            <person name="Baars J.J.P."/>
            <person name="van Peer A."/>
        </authorList>
    </citation>
    <scope>NUCLEOTIDE SEQUENCE [LARGE SCALE GENOMIC DNA]</scope>
    <source>
        <strain evidence="11 12">H119_p4</strain>
    </source>
</reference>
<feature type="region of interest" description="Disordered" evidence="9">
    <location>
        <begin position="288"/>
        <end position="322"/>
    </location>
</feature>
<evidence type="ECO:0000313" key="11">
    <source>
        <dbReference type="EMBL" id="KAF7775651.1"/>
    </source>
</evidence>
<evidence type="ECO:0000256" key="8">
    <source>
        <dbReference type="ARBA" id="ARBA00031747"/>
    </source>
</evidence>
<feature type="compositionally biased region" description="Gly residues" evidence="9">
    <location>
        <begin position="932"/>
        <end position="948"/>
    </location>
</feature>
<protein>
    <recommendedName>
        <fullName evidence="3">Transcription initiation factor TFIID subunit 4</fullName>
    </recommendedName>
    <alternativeName>
        <fullName evidence="8">TBP-associated factor 4</fullName>
    </alternativeName>
</protein>
<dbReference type="AlphaFoldDB" id="A0A8H7KGW1"/>
<dbReference type="InterPro" id="IPR045144">
    <property type="entry name" value="TAF4"/>
</dbReference>
<evidence type="ECO:0000256" key="4">
    <source>
        <dbReference type="ARBA" id="ARBA00023015"/>
    </source>
</evidence>
<gene>
    <name evidence="11" type="ORF">Agabi119p4_4044</name>
</gene>
<dbReference type="GO" id="GO:0005669">
    <property type="term" value="C:transcription factor TFIID complex"/>
    <property type="evidence" value="ECO:0007669"/>
    <property type="project" value="InterPro"/>
</dbReference>
<sequence>MPEDTKPATPIPPPSSSTPASSTPAPTTPAPTTANPAPTYASTPWPATSGTHATTLPYQHYQAYSSHYPQAAYGHYQYAAPLTAQSIQSQVSRPAASTPVANTATTTSSTAANVDAADIATLNDALGSAGVDLRAEEESLQRSHDQHQAYRPFEDRTRKQPFKPAFDTIHLGTKMRSLGTSHKVTRVPEDAVNYLALALRARLQDLLTNMIAASHHRNDTQFDRPASLYSDDTPMWRIVVRSDVAKQLSVLERVEREEEMKIRRERKERADMTMAHAAALAAQAGGAAAAGGVGGDGGASAEEEGGAKKKRKKDGPGVTARNMSEDVRKKMSNAVATQAAGLGGKYAWMNAANANSPAPKPKPAPAPAVTTTNTAVSTAITSAPSNAAASSWARPYVPTKKLVSAGGGEEDTRTMVLPVVILRVLKQNITDVLAVEDDFYLNTTDEDLIDAEISAHEVLLHSLTERIAALKNHRNSLSRAWRLPVEVLSDIMFAATNISIKESNEAEVYPTTLPVPLVLGQVCTAWRELAWKLPELWATIPLAIDKSRYSKQAALLDEWLTRAGDRQELYIIITLCKDESELQYWRDYPPKEILSRLYRCSNQWHTFYSTVPNLCFDLLASVHKKLNRLHTLILHRSGRFPYEIHGGLQNLGHPAQFAIGPPVIPGAIVNVNNGAGAAAPGGAAQPQQPLQVPIQNIMQPPGPLGGINLDDDFSHQRNPWYMLSDAPSLRNVVLPDALHPCDISLPWSKLTHLEVRTIPIDDCLRVLQLTPRIVSFDFHGIFSGPLIIFPTPHLHLNHLRKFSIFSDPTNLSRFLGALTTPNLSSINFKSTTGSLSIVTSQLTQLVQRSGCRMKQLKICIPSIGKSEEQIVRCLMGDEFRWVEELGLESWQADVEGLSDSFLRKMNPERRVRSVRTYSYPIESSSSGVADGSIGGSGGGSAASGGSGGPVIISPGWVEGPRDEIREPAEQEVEVPEGEWVEPHEILLPNLLVISYKGTLSFTPQVLKDTLLARWKRKTRKRTVPQLVSLTNSNEGLDEAEEVWIFEEEEDWYPTAELSAFEVIAPEEMDFRQPIDEETNLVFRQMLREGFYLSIETKRGVLAF</sequence>
<feature type="domain" description="Transcription initiation factor TFIID component TAF4 C-terminal" evidence="10">
    <location>
        <begin position="122"/>
        <end position="388"/>
    </location>
</feature>